<protein>
    <submittedName>
        <fullName evidence="1">Uncharacterized protein</fullName>
    </submittedName>
</protein>
<comment type="caution">
    <text evidence="1">The sequence shown here is derived from an EMBL/GenBank/DDBJ whole genome shotgun (WGS) entry which is preliminary data.</text>
</comment>
<dbReference type="GO" id="GO:0033179">
    <property type="term" value="C:proton-transporting V-type ATPase, V0 domain"/>
    <property type="evidence" value="ECO:0007669"/>
    <property type="project" value="InterPro"/>
</dbReference>
<dbReference type="GO" id="GO:0046961">
    <property type="term" value="F:proton-transporting ATPase activity, rotational mechanism"/>
    <property type="evidence" value="ECO:0007669"/>
    <property type="project" value="InterPro"/>
</dbReference>
<keyword evidence="2" id="KW-1185">Reference proteome</keyword>
<dbReference type="SUPFAM" id="SSF103486">
    <property type="entry name" value="V-type ATP synthase subunit C"/>
    <property type="match status" value="1"/>
</dbReference>
<evidence type="ECO:0000313" key="1">
    <source>
        <dbReference type="EMBL" id="KAI3938726.1"/>
    </source>
</evidence>
<sequence length="111" mass="12810">MGVSFGFGGGGDEEYAQPWMNRTISIAYNYNCGKMHSEAGYIVSYSIATLAVAQNMRRHYRLVLVDIPLAPYFSECITSEDLDHMNIEIMRNTLYKAYLKDFYKFCQDQLH</sequence>
<dbReference type="AlphaFoldDB" id="A0AAD4T669"/>
<dbReference type="PANTHER" id="PTHR11028">
    <property type="entry name" value="VACUOLAR ATP SYNTHASE SUBUNIT AC39"/>
    <property type="match status" value="1"/>
</dbReference>
<dbReference type="Pfam" id="PF01992">
    <property type="entry name" value="vATP-synt_AC39"/>
    <property type="match status" value="1"/>
</dbReference>
<organism evidence="1 2">
    <name type="scientific">Papaver atlanticum</name>
    <dbReference type="NCBI Taxonomy" id="357466"/>
    <lineage>
        <taxon>Eukaryota</taxon>
        <taxon>Viridiplantae</taxon>
        <taxon>Streptophyta</taxon>
        <taxon>Embryophyta</taxon>
        <taxon>Tracheophyta</taxon>
        <taxon>Spermatophyta</taxon>
        <taxon>Magnoliopsida</taxon>
        <taxon>Ranunculales</taxon>
        <taxon>Papaveraceae</taxon>
        <taxon>Papaveroideae</taxon>
        <taxon>Papaver</taxon>
    </lineage>
</organism>
<dbReference type="Proteomes" id="UP001202328">
    <property type="component" value="Unassembled WGS sequence"/>
</dbReference>
<dbReference type="EMBL" id="JAJJMB010005473">
    <property type="protein sequence ID" value="KAI3938726.1"/>
    <property type="molecule type" value="Genomic_DNA"/>
</dbReference>
<dbReference type="InterPro" id="IPR036079">
    <property type="entry name" value="ATPase_csu/dsu_sf"/>
</dbReference>
<dbReference type="InterPro" id="IPR002843">
    <property type="entry name" value="ATPase_V0-cplx_csu/dsu"/>
</dbReference>
<evidence type="ECO:0000313" key="2">
    <source>
        <dbReference type="Proteomes" id="UP001202328"/>
    </source>
</evidence>
<proteinExistence type="predicted"/>
<name>A0AAD4T669_9MAGN</name>
<accession>A0AAD4T669</accession>
<dbReference type="InterPro" id="IPR016727">
    <property type="entry name" value="ATPase_V0-cplx_dsu"/>
</dbReference>
<reference evidence="1" key="1">
    <citation type="submission" date="2022-04" db="EMBL/GenBank/DDBJ databases">
        <title>A functionally conserved STORR gene fusion in Papaver species that diverged 16.8 million years ago.</title>
        <authorList>
            <person name="Catania T."/>
        </authorList>
    </citation>
    <scope>NUCLEOTIDE SEQUENCE</scope>
    <source>
        <strain evidence="1">S-188037</strain>
    </source>
</reference>
<gene>
    <name evidence="1" type="ORF">MKW98_011878</name>
</gene>